<reference evidence="12 13" key="1">
    <citation type="submission" date="2015-06" db="EMBL/GenBank/DDBJ databases">
        <title>Draft genome of the ant-associated black yeast Phialophora attae CBS 131958.</title>
        <authorList>
            <person name="Moreno L.F."/>
            <person name="Stielow B.J."/>
            <person name="de Hoog S."/>
            <person name="Vicente V.A."/>
            <person name="Weiss V.A."/>
            <person name="de Vries M."/>
            <person name="Cruz L.M."/>
            <person name="Souza E.M."/>
        </authorList>
    </citation>
    <scope>NUCLEOTIDE SEQUENCE [LARGE SCALE GENOMIC DNA]</scope>
    <source>
        <strain evidence="12 13">CBS 131958</strain>
    </source>
</reference>
<comment type="catalytic activity">
    <reaction evidence="8 10">
        <text>a 1-acyl-sn-glycero-3-phosphocholine + H2O = sn-glycerol 3-phosphocholine + a fatty acid + H(+)</text>
        <dbReference type="Rhea" id="RHEA:15177"/>
        <dbReference type="ChEBI" id="CHEBI:15377"/>
        <dbReference type="ChEBI" id="CHEBI:15378"/>
        <dbReference type="ChEBI" id="CHEBI:16870"/>
        <dbReference type="ChEBI" id="CHEBI:28868"/>
        <dbReference type="ChEBI" id="CHEBI:58168"/>
        <dbReference type="EC" id="3.1.1.5"/>
    </reaction>
</comment>
<evidence type="ECO:0000256" key="4">
    <source>
        <dbReference type="ARBA" id="ARBA00022801"/>
    </source>
</evidence>
<evidence type="ECO:0000259" key="11">
    <source>
        <dbReference type="PROSITE" id="PS51210"/>
    </source>
</evidence>
<comment type="similarity">
    <text evidence="1 10">Belongs to the lysophospholipase family.</text>
</comment>
<dbReference type="GO" id="GO:0005829">
    <property type="term" value="C:cytosol"/>
    <property type="evidence" value="ECO:0007669"/>
    <property type="project" value="TreeGrafter"/>
</dbReference>
<dbReference type="GO" id="GO:0046475">
    <property type="term" value="P:glycerophospholipid catabolic process"/>
    <property type="evidence" value="ECO:0007669"/>
    <property type="project" value="TreeGrafter"/>
</dbReference>
<dbReference type="InterPro" id="IPR002642">
    <property type="entry name" value="LysoPLipase_cat_dom"/>
</dbReference>
<dbReference type="EMBL" id="LFJN01000002">
    <property type="protein sequence ID" value="KPI44932.1"/>
    <property type="molecule type" value="Genomic_DNA"/>
</dbReference>
<dbReference type="VEuPathDB" id="FungiDB:AB675_2579"/>
<evidence type="ECO:0000256" key="1">
    <source>
        <dbReference type="ARBA" id="ARBA00008780"/>
    </source>
</evidence>
<organism evidence="12 13">
    <name type="scientific">Cyphellophora attinorum</name>
    <dbReference type="NCBI Taxonomy" id="1664694"/>
    <lineage>
        <taxon>Eukaryota</taxon>
        <taxon>Fungi</taxon>
        <taxon>Dikarya</taxon>
        <taxon>Ascomycota</taxon>
        <taxon>Pezizomycotina</taxon>
        <taxon>Eurotiomycetes</taxon>
        <taxon>Chaetothyriomycetidae</taxon>
        <taxon>Chaetothyriales</taxon>
        <taxon>Cyphellophoraceae</taxon>
        <taxon>Cyphellophora</taxon>
    </lineage>
</organism>
<sequence>MLTLTLATFVPVIIAILIPWLATPAHALPSLIKLTSYAPVAAECPSSGLTRDAIGLCSGEAEYRTNRSKVASQHLREWFTAVNKDMPEKDRFEIEKGVEMPVIGLASSGGGIGSMVNNAGLVQAWDNRDSSSVKSNMKGFYQSISYHAGTSTGAWLLGG</sequence>
<accession>A0A0N1I0E4</accession>
<dbReference type="AlphaFoldDB" id="A0A0N1I0E4"/>
<dbReference type="GeneID" id="28734441"/>
<comment type="caution">
    <text evidence="12">The sequence shown here is derived from an EMBL/GenBank/DDBJ whole genome shotgun (WGS) entry which is preliminary data.</text>
</comment>
<dbReference type="InterPro" id="IPR016035">
    <property type="entry name" value="Acyl_Trfase/lysoPLipase"/>
</dbReference>
<keyword evidence="13" id="KW-1185">Reference proteome</keyword>
<keyword evidence="4 9" id="KW-0378">Hydrolase</keyword>
<evidence type="ECO:0000256" key="8">
    <source>
        <dbReference type="ARBA" id="ARBA00049531"/>
    </source>
</evidence>
<feature type="domain" description="PLA2c" evidence="11">
    <location>
        <begin position="43"/>
        <end position="159"/>
    </location>
</feature>
<keyword evidence="5 9" id="KW-0442">Lipid degradation</keyword>
<dbReference type="RefSeq" id="XP_018004895.1">
    <property type="nucleotide sequence ID" value="XM_018142561.1"/>
</dbReference>
<keyword evidence="3 10" id="KW-0732">Signal</keyword>
<dbReference type="GO" id="GO:0004622">
    <property type="term" value="F:phosphatidylcholine lysophospholipase activity"/>
    <property type="evidence" value="ECO:0007669"/>
    <property type="project" value="UniProtKB-EC"/>
</dbReference>
<dbReference type="Gene3D" id="3.40.1090.10">
    <property type="entry name" value="Cytosolic phospholipase A2 catalytic domain"/>
    <property type="match status" value="1"/>
</dbReference>
<dbReference type="Proteomes" id="UP000038010">
    <property type="component" value="Unassembled WGS sequence"/>
</dbReference>
<gene>
    <name evidence="12" type="ORF">AB675_2579</name>
</gene>
<dbReference type="SUPFAM" id="SSF52151">
    <property type="entry name" value="FabD/lysophospholipase-like"/>
    <property type="match status" value="1"/>
</dbReference>
<dbReference type="GO" id="GO:0004623">
    <property type="term" value="F:phospholipase A2 activity"/>
    <property type="evidence" value="ECO:0007669"/>
    <property type="project" value="TreeGrafter"/>
</dbReference>
<protein>
    <recommendedName>
        <fullName evidence="2 10">Lysophospholipase</fullName>
        <ecNumber evidence="2 10">3.1.1.5</ecNumber>
    </recommendedName>
</protein>
<dbReference type="PANTHER" id="PTHR10728">
    <property type="entry name" value="CYTOSOLIC PHOSPHOLIPASE A2"/>
    <property type="match status" value="1"/>
</dbReference>
<dbReference type="PANTHER" id="PTHR10728:SF33">
    <property type="entry name" value="LYSOPHOSPHOLIPASE 1-RELATED"/>
    <property type="match status" value="1"/>
</dbReference>
<evidence type="ECO:0000256" key="2">
    <source>
        <dbReference type="ARBA" id="ARBA00013274"/>
    </source>
</evidence>
<evidence type="ECO:0000256" key="5">
    <source>
        <dbReference type="ARBA" id="ARBA00022963"/>
    </source>
</evidence>
<dbReference type="EC" id="3.1.1.5" evidence="2 10"/>
<evidence type="ECO:0000256" key="9">
    <source>
        <dbReference type="PROSITE-ProRule" id="PRU00555"/>
    </source>
</evidence>
<name>A0A0N1I0E4_9EURO</name>
<evidence type="ECO:0000313" key="12">
    <source>
        <dbReference type="EMBL" id="KPI44932.1"/>
    </source>
</evidence>
<dbReference type="STRING" id="1664694.A0A0N1I0E4"/>
<feature type="chain" id="PRO_5005732946" description="Lysophospholipase" evidence="10">
    <location>
        <begin position="28"/>
        <end position="159"/>
    </location>
</feature>
<proteinExistence type="inferred from homology"/>
<evidence type="ECO:0000256" key="3">
    <source>
        <dbReference type="ARBA" id="ARBA00022729"/>
    </source>
</evidence>
<evidence type="ECO:0000256" key="7">
    <source>
        <dbReference type="ARBA" id="ARBA00023180"/>
    </source>
</evidence>
<keyword evidence="7" id="KW-0325">Glycoprotein</keyword>
<feature type="signal peptide" evidence="10">
    <location>
        <begin position="1"/>
        <end position="27"/>
    </location>
</feature>
<dbReference type="PROSITE" id="PS51210">
    <property type="entry name" value="PLA2C"/>
    <property type="match status" value="1"/>
</dbReference>
<evidence type="ECO:0000313" key="13">
    <source>
        <dbReference type="Proteomes" id="UP000038010"/>
    </source>
</evidence>
<evidence type="ECO:0000256" key="6">
    <source>
        <dbReference type="ARBA" id="ARBA00023098"/>
    </source>
</evidence>
<evidence type="ECO:0000256" key="10">
    <source>
        <dbReference type="RuleBase" id="RU362103"/>
    </source>
</evidence>
<keyword evidence="6 9" id="KW-0443">Lipid metabolism</keyword>
<dbReference type="Pfam" id="PF01735">
    <property type="entry name" value="PLA2_B"/>
    <property type="match status" value="1"/>
</dbReference>